<sequence length="315" mass="35473">MDITGIRDNFDATQFYRKLTQLGVDVVYHSHRAVIPGTGCHTNTWRVYFADAAIPVQLQINGVPVNQIKYQRFYYRVYFKGTKGTTFHSVNGVLRTYNGGFDTIKWKGDQDILTMIPTFQPRILSEEQRNQCITTMQVIDNNVTFDVELMTIGRLHLILEDSIELLQTEDLADMERTFAEAVADGLGSITEHVNTGQADKVWAQVQKKHLSANVALHGMAASDPTMFESVIQLHTWQRWFAASTDTNVQSFSNTYKQLYGSIKLGFAQLYHHRGEIKAGTAAGSTEPLTSTQILVEDALSLFELWLSIMARALVA</sequence>
<comment type="caution">
    <text evidence="1">The sequence shown here is derived from an EMBL/GenBank/DDBJ whole genome shotgun (WGS) entry which is preliminary data.</text>
</comment>
<dbReference type="AlphaFoldDB" id="A0A3R7AN16"/>
<gene>
    <name evidence="1" type="ORF">DYB35_008812</name>
</gene>
<dbReference type="EMBL" id="QUTG01006629">
    <property type="protein sequence ID" value="RHY83838.1"/>
    <property type="molecule type" value="Genomic_DNA"/>
</dbReference>
<accession>A0A3R7AN16</accession>
<protein>
    <submittedName>
        <fullName evidence="1">Uncharacterized protein</fullName>
    </submittedName>
</protein>
<proteinExistence type="predicted"/>
<evidence type="ECO:0000313" key="2">
    <source>
        <dbReference type="Proteomes" id="UP000285712"/>
    </source>
</evidence>
<dbReference type="Proteomes" id="UP000285712">
    <property type="component" value="Unassembled WGS sequence"/>
</dbReference>
<organism evidence="1 2">
    <name type="scientific">Aphanomyces astaci</name>
    <name type="common">Crayfish plague agent</name>
    <dbReference type="NCBI Taxonomy" id="112090"/>
    <lineage>
        <taxon>Eukaryota</taxon>
        <taxon>Sar</taxon>
        <taxon>Stramenopiles</taxon>
        <taxon>Oomycota</taxon>
        <taxon>Saprolegniomycetes</taxon>
        <taxon>Saprolegniales</taxon>
        <taxon>Verrucalvaceae</taxon>
        <taxon>Aphanomyces</taxon>
    </lineage>
</organism>
<name>A0A3R7AN16_APHAT</name>
<evidence type="ECO:0000313" key="1">
    <source>
        <dbReference type="EMBL" id="RHY83838.1"/>
    </source>
</evidence>
<reference evidence="1 2" key="1">
    <citation type="submission" date="2018-08" db="EMBL/GenBank/DDBJ databases">
        <title>Aphanomyces genome sequencing and annotation.</title>
        <authorList>
            <person name="Minardi D."/>
            <person name="Oidtmann B."/>
            <person name="Van Der Giezen M."/>
            <person name="Studholme D.J."/>
        </authorList>
    </citation>
    <scope>NUCLEOTIDE SEQUENCE [LARGE SCALE GENOMIC DNA]</scope>
    <source>
        <strain evidence="1 2">Sv</strain>
    </source>
</reference>